<evidence type="ECO:0000256" key="2">
    <source>
        <dbReference type="ARBA" id="ARBA00022475"/>
    </source>
</evidence>
<gene>
    <name evidence="8" type="ORF">S01H1_11192</name>
</gene>
<dbReference type="PANTHER" id="PTHR42781">
    <property type="entry name" value="SPERMIDINE/PUTRESCINE IMPORT ATP-BINDING PROTEIN POTA"/>
    <property type="match status" value="1"/>
</dbReference>
<dbReference type="Gene3D" id="2.40.50.100">
    <property type="match status" value="1"/>
</dbReference>
<dbReference type="GO" id="GO:0016887">
    <property type="term" value="F:ATP hydrolysis activity"/>
    <property type="evidence" value="ECO:0007669"/>
    <property type="project" value="InterPro"/>
</dbReference>
<organism evidence="8">
    <name type="scientific">marine sediment metagenome</name>
    <dbReference type="NCBI Taxonomy" id="412755"/>
    <lineage>
        <taxon>unclassified sequences</taxon>
        <taxon>metagenomes</taxon>
        <taxon>ecological metagenomes</taxon>
    </lineage>
</organism>
<comment type="caution">
    <text evidence="8">The sequence shown here is derived from an EMBL/GenBank/DDBJ whole genome shotgun (WGS) entry which is preliminary data.</text>
</comment>
<dbReference type="SUPFAM" id="SSF50331">
    <property type="entry name" value="MOP-like"/>
    <property type="match status" value="1"/>
</dbReference>
<dbReference type="InterPro" id="IPR017871">
    <property type="entry name" value="ABC_transporter-like_CS"/>
</dbReference>
<dbReference type="Pfam" id="PF00005">
    <property type="entry name" value="ABC_tran"/>
    <property type="match status" value="1"/>
</dbReference>
<dbReference type="GO" id="GO:0005524">
    <property type="term" value="F:ATP binding"/>
    <property type="evidence" value="ECO:0007669"/>
    <property type="project" value="UniProtKB-KW"/>
</dbReference>
<dbReference type="PROSITE" id="PS00211">
    <property type="entry name" value="ABC_TRANSPORTER_1"/>
    <property type="match status" value="1"/>
</dbReference>
<dbReference type="PROSITE" id="PS50893">
    <property type="entry name" value="ABC_TRANSPORTER_2"/>
    <property type="match status" value="1"/>
</dbReference>
<proteinExistence type="predicted"/>
<dbReference type="FunFam" id="3.40.50.300:FF:000042">
    <property type="entry name" value="Maltose/maltodextrin ABC transporter, ATP-binding protein"/>
    <property type="match status" value="1"/>
</dbReference>
<evidence type="ECO:0000256" key="1">
    <source>
        <dbReference type="ARBA" id="ARBA00022448"/>
    </source>
</evidence>
<dbReference type="Gene3D" id="3.40.50.300">
    <property type="entry name" value="P-loop containing nucleotide triphosphate hydrolases"/>
    <property type="match status" value="1"/>
</dbReference>
<evidence type="ECO:0000256" key="6">
    <source>
        <dbReference type="ARBA" id="ARBA00023136"/>
    </source>
</evidence>
<protein>
    <recommendedName>
        <fullName evidence="7">ABC transporter domain-containing protein</fullName>
    </recommendedName>
</protein>
<keyword evidence="1" id="KW-0813">Transport</keyword>
<evidence type="ECO:0000259" key="7">
    <source>
        <dbReference type="PROSITE" id="PS50893"/>
    </source>
</evidence>
<keyword evidence="5" id="KW-1278">Translocase</keyword>
<dbReference type="PANTHER" id="PTHR42781:SF4">
    <property type="entry name" value="SPERMIDINE_PUTRESCINE IMPORT ATP-BINDING PROTEIN POTA"/>
    <property type="match status" value="1"/>
</dbReference>
<dbReference type="AlphaFoldDB" id="X0S8S7"/>
<reference evidence="8" key="1">
    <citation type="journal article" date="2014" name="Front. Microbiol.">
        <title>High frequency of phylogenetically diverse reductive dehalogenase-homologous genes in deep subseafloor sedimentary metagenomes.</title>
        <authorList>
            <person name="Kawai M."/>
            <person name="Futagami T."/>
            <person name="Toyoda A."/>
            <person name="Takaki Y."/>
            <person name="Nishi S."/>
            <person name="Hori S."/>
            <person name="Arai W."/>
            <person name="Tsubouchi T."/>
            <person name="Morono Y."/>
            <person name="Uchiyama I."/>
            <person name="Ito T."/>
            <person name="Fujiyama A."/>
            <person name="Inagaki F."/>
            <person name="Takami H."/>
        </authorList>
    </citation>
    <scope>NUCLEOTIDE SEQUENCE</scope>
    <source>
        <strain evidence="8">Expedition CK06-06</strain>
    </source>
</reference>
<dbReference type="InterPro" id="IPR027417">
    <property type="entry name" value="P-loop_NTPase"/>
</dbReference>
<dbReference type="InterPro" id="IPR013611">
    <property type="entry name" value="Transp-assoc_OB_typ2"/>
</dbReference>
<feature type="domain" description="ABC transporter" evidence="7">
    <location>
        <begin position="6"/>
        <end position="240"/>
    </location>
</feature>
<keyword evidence="4" id="KW-0067">ATP-binding</keyword>
<sequence>MKQDYLVLENLVKIFQSGKNALTAVDNVSVKVKEGELVTLLGPSGCGKTTTLRMIAGFEIPTSGKIFIDGKEVSMIPPNQRPTTMVFQNYALFPHMTVFENISYGLKIHKESAQNIKEKTEKIINLVDLEGLSKRSPAHLSGGQQQRVSLARSLIMEPKVLLLDEPLSNLDAKLRISTRLEIRKLQQRIGITSVYVTHDQEEAMTLSDRVVIMNAGKIQQVGTPQEIYAYPNNYFVADFIGNANFLTGKIYKILTSKEVEIEVKGYIFKITLHNLSFKEGDKILLLVRPEAVDLISKTSQSITGIIQQIIYLGSHLVYKIKVDDDIFTVEIANPQDQRNFSTGEEVSFCFKENSLHILSYEDIKK</sequence>
<dbReference type="SUPFAM" id="SSF52540">
    <property type="entry name" value="P-loop containing nucleoside triphosphate hydrolases"/>
    <property type="match status" value="1"/>
</dbReference>
<evidence type="ECO:0000313" key="8">
    <source>
        <dbReference type="EMBL" id="GAF77419.1"/>
    </source>
</evidence>
<accession>X0S8S7</accession>
<dbReference type="InterPro" id="IPR008995">
    <property type="entry name" value="Mo/tungstate-bd_C_term_dom"/>
</dbReference>
<name>X0S8S7_9ZZZZ</name>
<dbReference type="Pfam" id="PF08402">
    <property type="entry name" value="TOBE_2"/>
    <property type="match status" value="1"/>
</dbReference>
<dbReference type="GO" id="GO:0043190">
    <property type="term" value="C:ATP-binding cassette (ABC) transporter complex"/>
    <property type="evidence" value="ECO:0007669"/>
    <property type="project" value="InterPro"/>
</dbReference>
<evidence type="ECO:0000256" key="4">
    <source>
        <dbReference type="ARBA" id="ARBA00022840"/>
    </source>
</evidence>
<dbReference type="GO" id="GO:0015417">
    <property type="term" value="F:ABC-type polyamine transporter activity"/>
    <property type="evidence" value="ECO:0007669"/>
    <property type="project" value="InterPro"/>
</dbReference>
<evidence type="ECO:0000256" key="3">
    <source>
        <dbReference type="ARBA" id="ARBA00022741"/>
    </source>
</evidence>
<dbReference type="InterPro" id="IPR003593">
    <property type="entry name" value="AAA+_ATPase"/>
</dbReference>
<dbReference type="EMBL" id="BARS01005703">
    <property type="protein sequence ID" value="GAF77419.1"/>
    <property type="molecule type" value="Genomic_DNA"/>
</dbReference>
<dbReference type="SMART" id="SM00382">
    <property type="entry name" value="AAA"/>
    <property type="match status" value="1"/>
</dbReference>
<keyword evidence="6" id="KW-0472">Membrane</keyword>
<keyword evidence="2" id="KW-1003">Cell membrane</keyword>
<dbReference type="NCBIfam" id="TIGR01187">
    <property type="entry name" value="potA"/>
    <property type="match status" value="1"/>
</dbReference>
<dbReference type="Gene3D" id="2.40.50.140">
    <property type="entry name" value="Nucleic acid-binding proteins"/>
    <property type="match status" value="1"/>
</dbReference>
<dbReference type="InterPro" id="IPR005893">
    <property type="entry name" value="PotA-like"/>
</dbReference>
<dbReference type="InterPro" id="IPR012340">
    <property type="entry name" value="NA-bd_OB-fold"/>
</dbReference>
<dbReference type="InterPro" id="IPR050093">
    <property type="entry name" value="ABC_SmlMolc_Importer"/>
</dbReference>
<dbReference type="InterPro" id="IPR003439">
    <property type="entry name" value="ABC_transporter-like_ATP-bd"/>
</dbReference>
<keyword evidence="3" id="KW-0547">Nucleotide-binding</keyword>
<evidence type="ECO:0000256" key="5">
    <source>
        <dbReference type="ARBA" id="ARBA00022967"/>
    </source>
</evidence>